<gene>
    <name evidence="3" type="ORF">A2370_00485</name>
</gene>
<dbReference type="SUPFAM" id="SSF160113">
    <property type="entry name" value="YegP-like"/>
    <property type="match status" value="1"/>
</dbReference>
<dbReference type="InterPro" id="IPR010879">
    <property type="entry name" value="DUF1508"/>
</dbReference>
<feature type="domain" description="DUF1508" evidence="2">
    <location>
        <begin position="46"/>
        <end position="85"/>
    </location>
</feature>
<dbReference type="InterPro" id="IPR036913">
    <property type="entry name" value="YegP-like_sf"/>
</dbReference>
<reference evidence="3 4" key="1">
    <citation type="journal article" date="2016" name="Nat. Commun.">
        <title>Thousands of microbial genomes shed light on interconnected biogeochemical processes in an aquifer system.</title>
        <authorList>
            <person name="Anantharaman K."/>
            <person name="Brown C.T."/>
            <person name="Hug L.A."/>
            <person name="Sharon I."/>
            <person name="Castelle C.J."/>
            <person name="Probst A.J."/>
            <person name="Thomas B.C."/>
            <person name="Singh A."/>
            <person name="Wilkins M.J."/>
            <person name="Karaoz U."/>
            <person name="Brodie E.L."/>
            <person name="Williams K.H."/>
            <person name="Hubbard S.S."/>
            <person name="Banfield J.F."/>
        </authorList>
    </citation>
    <scope>NUCLEOTIDE SEQUENCE [LARGE SCALE GENOMIC DNA]</scope>
</reference>
<evidence type="ECO:0000256" key="1">
    <source>
        <dbReference type="SAM" id="MobiDB-lite"/>
    </source>
</evidence>
<accession>A0A1G2QC67</accession>
<dbReference type="AlphaFoldDB" id="A0A1G2QC67"/>
<evidence type="ECO:0000259" key="2">
    <source>
        <dbReference type="Pfam" id="PF07411"/>
    </source>
</evidence>
<name>A0A1G2QC67_9BACT</name>
<dbReference type="Pfam" id="PF07411">
    <property type="entry name" value="DUF1508"/>
    <property type="match status" value="1"/>
</dbReference>
<comment type="caution">
    <text evidence="3">The sequence shown here is derived from an EMBL/GenBank/DDBJ whole genome shotgun (WGS) entry which is preliminary data.</text>
</comment>
<evidence type="ECO:0000313" key="4">
    <source>
        <dbReference type="Proteomes" id="UP000176222"/>
    </source>
</evidence>
<sequence>MAYKDYSSDHYKLSNTTNPQDANGSKIKINSWEIPIKMPYLKIWKDKQNMFRLTMRGANNEIIFTTEGYVNKSTVVNAVRLIKLTNAMTRVVDLTMPKTLLGNR</sequence>
<evidence type="ECO:0000313" key="3">
    <source>
        <dbReference type="EMBL" id="OHA58166.1"/>
    </source>
</evidence>
<feature type="compositionally biased region" description="Polar residues" evidence="1">
    <location>
        <begin position="13"/>
        <end position="23"/>
    </location>
</feature>
<feature type="region of interest" description="Disordered" evidence="1">
    <location>
        <begin position="1"/>
        <end position="24"/>
    </location>
</feature>
<dbReference type="Proteomes" id="UP000176222">
    <property type="component" value="Unassembled WGS sequence"/>
</dbReference>
<protein>
    <recommendedName>
        <fullName evidence="2">DUF1508 domain-containing protein</fullName>
    </recommendedName>
</protein>
<dbReference type="Gene3D" id="3.30.160.160">
    <property type="entry name" value="YegP-like"/>
    <property type="match status" value="1"/>
</dbReference>
<dbReference type="EMBL" id="MHTH01000013">
    <property type="protein sequence ID" value="OHA58166.1"/>
    <property type="molecule type" value="Genomic_DNA"/>
</dbReference>
<organism evidence="3 4">
    <name type="scientific">Candidatus Vogelbacteria bacterium RIFOXYB1_FULL_42_16</name>
    <dbReference type="NCBI Taxonomy" id="1802436"/>
    <lineage>
        <taxon>Bacteria</taxon>
        <taxon>Candidatus Vogeliibacteriota</taxon>
    </lineage>
</organism>
<dbReference type="STRING" id="1802436.A2370_00485"/>
<proteinExistence type="predicted"/>
<feature type="compositionally biased region" description="Basic and acidic residues" evidence="1">
    <location>
        <begin position="1"/>
        <end position="12"/>
    </location>
</feature>